<evidence type="ECO:0000313" key="10">
    <source>
        <dbReference type="Proteomes" id="UP000335636"/>
    </source>
</evidence>
<dbReference type="Pfam" id="PF00838">
    <property type="entry name" value="TCTP"/>
    <property type="match status" value="1"/>
</dbReference>
<gene>
    <name evidence="8" type="ORF">GHT09_003319</name>
    <name evidence="9" type="ORF">MONAX_5E008252</name>
</gene>
<dbReference type="InterPro" id="IPR011057">
    <property type="entry name" value="Mss4-like_sf"/>
</dbReference>
<dbReference type="EMBL" id="CABDUW010000161">
    <property type="protein sequence ID" value="VTJ60872.1"/>
    <property type="molecule type" value="Genomic_DNA"/>
</dbReference>
<evidence type="ECO:0000313" key="9">
    <source>
        <dbReference type="EMBL" id="VTJ60872.1"/>
    </source>
</evidence>
<evidence type="ECO:0000256" key="5">
    <source>
        <dbReference type="SAM" id="Coils"/>
    </source>
</evidence>
<evidence type="ECO:0000259" key="7">
    <source>
        <dbReference type="PROSITE" id="PS51797"/>
    </source>
</evidence>
<feature type="domain" description="TCTP" evidence="7">
    <location>
        <begin position="1"/>
        <end position="129"/>
    </location>
</feature>
<accession>A0A5E4AWD9</accession>
<keyword evidence="10" id="KW-1185">Reference proteome</keyword>
<evidence type="ECO:0000256" key="2">
    <source>
        <dbReference type="ARBA" id="ARBA00046053"/>
    </source>
</evidence>
<organism evidence="9 10">
    <name type="scientific">Marmota monax</name>
    <name type="common">Woodchuck</name>
    <dbReference type="NCBI Taxonomy" id="9995"/>
    <lineage>
        <taxon>Eukaryota</taxon>
        <taxon>Metazoa</taxon>
        <taxon>Chordata</taxon>
        <taxon>Craniata</taxon>
        <taxon>Vertebrata</taxon>
        <taxon>Euteleostomi</taxon>
        <taxon>Mammalia</taxon>
        <taxon>Eutheria</taxon>
        <taxon>Euarchontoglires</taxon>
        <taxon>Glires</taxon>
        <taxon>Rodentia</taxon>
        <taxon>Sciuromorpha</taxon>
        <taxon>Sciuridae</taxon>
        <taxon>Xerinae</taxon>
        <taxon>Marmotini</taxon>
        <taxon>Marmota</taxon>
    </lineage>
</organism>
<dbReference type="GO" id="GO:0005737">
    <property type="term" value="C:cytoplasm"/>
    <property type="evidence" value="ECO:0007669"/>
    <property type="project" value="TreeGrafter"/>
</dbReference>
<comment type="function">
    <text evidence="2">Involved in calcium binding and microtubule stabilization. Acts as a negative regulator of TSC22D1-mediated apoptosis, via interaction with and destabilization of TSC22D1 protein.</text>
</comment>
<sequence length="129" mass="14996">MIIYLDLISHYEMFSDIYKIQEILDRLFLELEGKMVSRTEGNIDDSLIGGNASAERPKGKVPSRDLPRVSPIRRLKEQEETNRIIEMQRLEIRRLRDQIQEQEQVPGFHTIAGIRLPSMPDSDVNTMSK</sequence>
<dbReference type="AlphaFoldDB" id="A0A5E4AWD9"/>
<evidence type="ECO:0000313" key="8">
    <source>
        <dbReference type="EMBL" id="KAF7485052.1"/>
    </source>
</evidence>
<dbReference type="SUPFAM" id="SSF51316">
    <property type="entry name" value="Mss4-like"/>
    <property type="match status" value="1"/>
</dbReference>
<dbReference type="Proteomes" id="UP000662637">
    <property type="component" value="Unassembled WGS sequence"/>
</dbReference>
<reference evidence="8" key="2">
    <citation type="submission" date="2020-08" db="EMBL/GenBank/DDBJ databases">
        <authorList>
            <person name="Shumante A."/>
            <person name="Zimin A.V."/>
            <person name="Puiu D."/>
            <person name="Salzberg S.L."/>
        </authorList>
    </citation>
    <scope>NUCLEOTIDE SEQUENCE</scope>
    <source>
        <strain evidence="8">WC2-LM</strain>
        <tissue evidence="8">Liver</tissue>
    </source>
</reference>
<feature type="coiled-coil region" evidence="5">
    <location>
        <begin position="78"/>
        <end position="105"/>
    </location>
</feature>
<feature type="region of interest" description="Disordered" evidence="6">
    <location>
        <begin position="42"/>
        <end position="68"/>
    </location>
</feature>
<dbReference type="PANTHER" id="PTHR11991:SF0">
    <property type="entry name" value="TRANSLATIONALLY-CONTROLLED TUMOR PROTEIN"/>
    <property type="match status" value="1"/>
</dbReference>
<dbReference type="Proteomes" id="UP000335636">
    <property type="component" value="Unassembled WGS sequence"/>
</dbReference>
<reference evidence="9 10" key="1">
    <citation type="submission" date="2019-04" db="EMBL/GenBank/DDBJ databases">
        <authorList>
            <person name="Alioto T."/>
            <person name="Alioto T."/>
        </authorList>
    </citation>
    <scope>NUCLEOTIDE SEQUENCE [LARGE SCALE GENOMIC DNA]</scope>
</reference>
<dbReference type="GO" id="GO:0005509">
    <property type="term" value="F:calcium ion binding"/>
    <property type="evidence" value="ECO:0007669"/>
    <property type="project" value="TreeGrafter"/>
</dbReference>
<keyword evidence="5" id="KW-0175">Coiled coil</keyword>
<dbReference type="InterPro" id="IPR018105">
    <property type="entry name" value="Translational_control_tumour_p"/>
</dbReference>
<comment type="similarity">
    <text evidence="4">Belongs to the TCTP family.</text>
</comment>
<proteinExistence type="inferred from homology"/>
<protein>
    <recommendedName>
        <fullName evidence="1">Translationally-controlled tumor protein</fullName>
    </recommendedName>
</protein>
<feature type="compositionally biased region" description="Basic and acidic residues" evidence="6">
    <location>
        <begin position="55"/>
        <end position="67"/>
    </location>
</feature>
<evidence type="ECO:0000256" key="3">
    <source>
        <dbReference type="ARBA" id="ARBA00047116"/>
    </source>
</evidence>
<evidence type="ECO:0000256" key="4">
    <source>
        <dbReference type="PROSITE-ProRule" id="PRU01133"/>
    </source>
</evidence>
<dbReference type="PRINTS" id="PR01653">
    <property type="entry name" value="TCTPROTEIN"/>
</dbReference>
<dbReference type="Gene3D" id="2.170.150.10">
    <property type="entry name" value="Metal Binding Protein, Guanine Nucleotide Exchange Factor, Chain A"/>
    <property type="match status" value="1"/>
</dbReference>
<dbReference type="EMBL" id="WJEC01000163">
    <property type="protein sequence ID" value="KAF7485052.1"/>
    <property type="molecule type" value="Genomic_DNA"/>
</dbReference>
<name>A0A5E4AWD9_MARMO</name>
<comment type="subunit">
    <text evidence="3">Homodimer. Interacts with STEAP3. Interacts with TSC22D1; interaction results in the destabilization of TSC22D1 protein.</text>
</comment>
<dbReference type="PANTHER" id="PTHR11991">
    <property type="entry name" value="TRANSLATIONALLY CONTROLLED TUMOR PROTEIN-RELATED"/>
    <property type="match status" value="1"/>
</dbReference>
<dbReference type="InterPro" id="IPR034737">
    <property type="entry name" value="TCTP"/>
</dbReference>
<evidence type="ECO:0000256" key="1">
    <source>
        <dbReference type="ARBA" id="ARBA00040832"/>
    </source>
</evidence>
<dbReference type="InterPro" id="IPR011323">
    <property type="entry name" value="Mss4/transl-control_tumour"/>
</dbReference>
<evidence type="ECO:0000256" key="6">
    <source>
        <dbReference type="SAM" id="MobiDB-lite"/>
    </source>
</evidence>
<dbReference type="PROSITE" id="PS51797">
    <property type="entry name" value="TCTP_3"/>
    <property type="match status" value="1"/>
</dbReference>